<dbReference type="GO" id="GO:0010309">
    <property type="term" value="F:acireductone dioxygenase [iron(II)-requiring] activity"/>
    <property type="evidence" value="ECO:0007669"/>
    <property type="project" value="UniProtKB-UniRule"/>
</dbReference>
<comment type="subcellular location">
    <subcellularLocation>
        <location evidence="11">Cytoplasm</location>
    </subcellularLocation>
    <subcellularLocation>
        <location evidence="11">Nucleus</location>
    </subcellularLocation>
</comment>
<dbReference type="UniPathway" id="UPA00904">
    <property type="reaction ID" value="UER00878"/>
</dbReference>
<evidence type="ECO:0000313" key="12">
    <source>
        <dbReference type="EMBL" id="CAD7280277.1"/>
    </source>
</evidence>
<keyword evidence="3 11" id="KW-0533">Nickel</keyword>
<evidence type="ECO:0000256" key="2">
    <source>
        <dbReference type="ARBA" id="ARBA00022490"/>
    </source>
</evidence>
<dbReference type="AlphaFoldDB" id="A0A7R9GH10"/>
<comment type="catalytic activity">
    <reaction evidence="1 11">
        <text>1,2-dihydroxy-5-(methylsulfanyl)pent-1-en-3-one + O2 = 4-methylsulfanyl-2-oxobutanoate + formate + 2 H(+)</text>
        <dbReference type="Rhea" id="RHEA:24504"/>
        <dbReference type="ChEBI" id="CHEBI:15378"/>
        <dbReference type="ChEBI" id="CHEBI:15379"/>
        <dbReference type="ChEBI" id="CHEBI:15740"/>
        <dbReference type="ChEBI" id="CHEBI:16723"/>
        <dbReference type="ChEBI" id="CHEBI:49252"/>
        <dbReference type="EC" id="1.13.11.54"/>
    </reaction>
</comment>
<dbReference type="GO" id="GO:0010308">
    <property type="term" value="F:acireductone dioxygenase (Ni2+-requiring) activity"/>
    <property type="evidence" value="ECO:0007669"/>
    <property type="project" value="UniProtKB-UniRule"/>
</dbReference>
<keyword evidence="9 11" id="KW-0486">Methionine biosynthesis</keyword>
<evidence type="ECO:0000313" key="13">
    <source>
        <dbReference type="Proteomes" id="UP000678499"/>
    </source>
</evidence>
<dbReference type="InterPro" id="IPR004313">
    <property type="entry name" value="ARD"/>
</dbReference>
<feature type="binding site" evidence="11">
    <location>
        <position position="89"/>
    </location>
    <ligand>
        <name>Ni(2+)</name>
        <dbReference type="ChEBI" id="CHEBI:49786"/>
        <note>for nickel-dependent acireductone dioxygenase activity</note>
    </ligand>
</feature>
<gene>
    <name evidence="12" type="ORF">NMOB1V02_LOCUS7939</name>
</gene>
<feature type="binding site" evidence="11">
    <location>
        <position position="95"/>
    </location>
    <ligand>
        <name>Ni(2+)</name>
        <dbReference type="ChEBI" id="CHEBI:49786"/>
        <note>for nickel-dependent acireductone dioxygenase activity</note>
    </ligand>
</feature>
<dbReference type="PANTHER" id="PTHR23418">
    <property type="entry name" value="ACIREDUCTONE DIOXYGENASE"/>
    <property type="match status" value="1"/>
</dbReference>
<dbReference type="FunFam" id="2.60.120.10:FF:000099">
    <property type="entry name" value="1,2-dihydroxy-3-keto-5-methylthiopentene dioxygenase"/>
    <property type="match status" value="1"/>
</dbReference>
<evidence type="ECO:0000256" key="5">
    <source>
        <dbReference type="ARBA" id="ARBA00022723"/>
    </source>
</evidence>
<keyword evidence="13" id="KW-1185">Reference proteome</keyword>
<reference evidence="12" key="1">
    <citation type="submission" date="2020-11" db="EMBL/GenBank/DDBJ databases">
        <authorList>
            <person name="Tran Van P."/>
        </authorList>
    </citation>
    <scope>NUCLEOTIDE SEQUENCE</scope>
</reference>
<keyword evidence="7 11" id="KW-0560">Oxidoreductase</keyword>
<keyword evidence="4 11" id="KW-0028">Amino-acid biosynthesis</keyword>
<comment type="similarity">
    <text evidence="11">Belongs to the acireductone dioxygenase (ARD) family.</text>
</comment>
<dbReference type="GO" id="GO:0005737">
    <property type="term" value="C:cytoplasm"/>
    <property type="evidence" value="ECO:0007669"/>
    <property type="project" value="UniProtKB-SubCell"/>
</dbReference>
<dbReference type="GO" id="GO:0016151">
    <property type="term" value="F:nickel cation binding"/>
    <property type="evidence" value="ECO:0007669"/>
    <property type="project" value="UniProtKB-UniRule"/>
</dbReference>
<feature type="binding site" evidence="11">
    <location>
        <position position="134"/>
    </location>
    <ligand>
        <name>Ni(2+)</name>
        <dbReference type="ChEBI" id="CHEBI:49786"/>
        <note>for nickel-dependent acireductone dioxygenase activity</note>
    </ligand>
</feature>
<organism evidence="12">
    <name type="scientific">Notodromas monacha</name>
    <dbReference type="NCBI Taxonomy" id="399045"/>
    <lineage>
        <taxon>Eukaryota</taxon>
        <taxon>Metazoa</taxon>
        <taxon>Ecdysozoa</taxon>
        <taxon>Arthropoda</taxon>
        <taxon>Crustacea</taxon>
        <taxon>Oligostraca</taxon>
        <taxon>Ostracoda</taxon>
        <taxon>Podocopa</taxon>
        <taxon>Podocopida</taxon>
        <taxon>Cypridocopina</taxon>
        <taxon>Cypridoidea</taxon>
        <taxon>Cyprididae</taxon>
        <taxon>Notodromas</taxon>
    </lineage>
</organism>
<feature type="binding site" evidence="11">
    <location>
        <position position="134"/>
    </location>
    <ligand>
        <name>Fe(2+)</name>
        <dbReference type="ChEBI" id="CHEBI:29033"/>
        <note>for iron-dependent acireductone dioxygenase activity</note>
    </ligand>
</feature>
<comment type="cofactor">
    <cofactor evidence="11">
        <name>Fe(2+)</name>
        <dbReference type="ChEBI" id="CHEBI:29033"/>
    </cofactor>
    <cofactor evidence="11">
        <name>Ni(2+)</name>
        <dbReference type="ChEBI" id="CHEBI:49786"/>
    </cofactor>
    <text evidence="11">Binds either 1 Fe or Ni cation per monomer. Iron-binding promotes an acireductone dioxygenase reaction producing 2-keto-4-methylthiobutyrate, while nickel-binding promotes an acireductone dioxygenase reaction producing 3-(methylsulfanyl)propanoate.</text>
</comment>
<dbReference type="InterPro" id="IPR014710">
    <property type="entry name" value="RmlC-like_jellyroll"/>
</dbReference>
<protein>
    <recommendedName>
        <fullName evidence="11">Acireductone dioxygenase</fullName>
    </recommendedName>
    <alternativeName>
        <fullName evidence="11">Acireductone dioxygenase (Fe(2+)-requiring)</fullName>
        <shortName evidence="11">ARD'</shortName>
        <shortName evidence="11">Fe-ARD</shortName>
        <ecNumber evidence="11">1.13.11.54</ecNumber>
    </alternativeName>
    <alternativeName>
        <fullName evidence="11">Acireductone dioxygenase (Ni(2+)-requiring)</fullName>
        <shortName evidence="11">ARD</shortName>
        <shortName evidence="11">Ni-ARD</shortName>
        <ecNumber evidence="11">1.13.11.53</ecNumber>
    </alternativeName>
</protein>
<dbReference type="InterPro" id="IPR011051">
    <property type="entry name" value="RmlC_Cupin_sf"/>
</dbReference>
<sequence length="300" mass="34741">MRAWYMADIETATDKDPRLEHALIPPQPVAESDLKTIGVLYWKLDPQNFDEDLDRIRVQRNYSYMDEIRIEPDSLENYEEKLKVFFSEHFHRDEEIRFVLAGSGYFDVRDKEDKWIRILVEAGDLIVLPAGIHHRFTMDTKNCILVKRLFVGEPVWLAIGRPEENDLARVTYRERLKAGFLEKKIPMTNSVFSDFTGPAGCKIGIMDKEWDESMRIVAVDNMVRMVAAGQDPLLPEDYKAKILGLSTRTASSHPISLNVEPKFEQILVPHKSKTFDPVQHLIEWHRIVVNEHPGIVIRSS</sequence>
<dbReference type="Gene3D" id="2.60.120.10">
    <property type="entry name" value="Jelly Rolls"/>
    <property type="match status" value="1"/>
</dbReference>
<feature type="binding site" evidence="11">
    <location>
        <position position="91"/>
    </location>
    <ligand>
        <name>Ni(2+)</name>
        <dbReference type="ChEBI" id="CHEBI:49786"/>
        <note>for nickel-dependent acireductone dioxygenase activity</note>
    </ligand>
</feature>
<feature type="binding site" evidence="11">
    <location>
        <position position="95"/>
    </location>
    <ligand>
        <name>Fe(2+)</name>
        <dbReference type="ChEBI" id="CHEBI:29033"/>
        <note>for iron-dependent acireductone dioxygenase activity</note>
    </ligand>
</feature>
<name>A0A7R9GH10_9CRUS</name>
<dbReference type="HAMAP" id="MF_03154">
    <property type="entry name" value="Salvage_MtnD_euk"/>
    <property type="match status" value="1"/>
</dbReference>
<evidence type="ECO:0000256" key="3">
    <source>
        <dbReference type="ARBA" id="ARBA00022596"/>
    </source>
</evidence>
<evidence type="ECO:0000256" key="10">
    <source>
        <dbReference type="ARBA" id="ARBA00023242"/>
    </source>
</evidence>
<dbReference type="CDD" id="cd02232">
    <property type="entry name" value="cupin_ARD"/>
    <property type="match status" value="1"/>
</dbReference>
<evidence type="ECO:0000256" key="11">
    <source>
        <dbReference type="HAMAP-Rule" id="MF_03154"/>
    </source>
</evidence>
<dbReference type="EMBL" id="CAJPEX010002051">
    <property type="protein sequence ID" value="CAG0920429.1"/>
    <property type="molecule type" value="Genomic_DNA"/>
</dbReference>
<dbReference type="GO" id="GO:0019509">
    <property type="term" value="P:L-methionine salvage from methylthioadenosine"/>
    <property type="evidence" value="ECO:0007669"/>
    <property type="project" value="UniProtKB-UniRule"/>
</dbReference>
<dbReference type="EC" id="1.13.11.54" evidence="11"/>
<evidence type="ECO:0000256" key="9">
    <source>
        <dbReference type="ARBA" id="ARBA00023167"/>
    </source>
</evidence>
<keyword evidence="2 11" id="KW-0963">Cytoplasm</keyword>
<dbReference type="OrthoDB" id="1867259at2759"/>
<dbReference type="SUPFAM" id="SSF51182">
    <property type="entry name" value="RmlC-like cupins"/>
    <property type="match status" value="1"/>
</dbReference>
<evidence type="ECO:0000256" key="6">
    <source>
        <dbReference type="ARBA" id="ARBA00022964"/>
    </source>
</evidence>
<comment type="pathway">
    <text evidence="11">Amino-acid biosynthesis; L-methionine biosynthesis via salvage pathway; L-methionine from S-methyl-5-thio-alpha-D-ribose 1-phosphate: step 5/6.</text>
</comment>
<feature type="binding site" evidence="11">
    <location>
        <position position="89"/>
    </location>
    <ligand>
        <name>Fe(2+)</name>
        <dbReference type="ChEBI" id="CHEBI:29033"/>
        <note>for iron-dependent acireductone dioxygenase activity</note>
    </ligand>
</feature>
<dbReference type="Proteomes" id="UP000678499">
    <property type="component" value="Unassembled WGS sequence"/>
</dbReference>
<evidence type="ECO:0000256" key="1">
    <source>
        <dbReference type="ARBA" id="ARBA00000428"/>
    </source>
</evidence>
<dbReference type="GO" id="GO:0005506">
    <property type="term" value="F:iron ion binding"/>
    <property type="evidence" value="ECO:0007669"/>
    <property type="project" value="UniProtKB-UniRule"/>
</dbReference>
<dbReference type="Pfam" id="PF03079">
    <property type="entry name" value="ARD"/>
    <property type="match status" value="1"/>
</dbReference>
<dbReference type="EMBL" id="OA884088">
    <property type="protein sequence ID" value="CAD7280277.1"/>
    <property type="molecule type" value="Genomic_DNA"/>
</dbReference>
<dbReference type="GO" id="GO:0005634">
    <property type="term" value="C:nucleus"/>
    <property type="evidence" value="ECO:0007669"/>
    <property type="project" value="UniProtKB-SubCell"/>
</dbReference>
<dbReference type="PANTHER" id="PTHR23418:SF0">
    <property type="entry name" value="ACIREDUCTONE DIOXYGENASE"/>
    <property type="match status" value="1"/>
</dbReference>
<accession>A0A7R9GH10</accession>
<feature type="binding site" evidence="11">
    <location>
        <position position="91"/>
    </location>
    <ligand>
        <name>Fe(2+)</name>
        <dbReference type="ChEBI" id="CHEBI:29033"/>
        <note>for iron-dependent acireductone dioxygenase activity</note>
    </ligand>
</feature>
<keyword evidence="5 11" id="KW-0479">Metal-binding</keyword>
<comment type="catalytic activity">
    <reaction evidence="11">
        <text>1,2-dihydroxy-5-(methylsulfanyl)pent-1-en-3-one + O2 = 3-(methylsulfanyl)propanoate + CO + formate + 2 H(+)</text>
        <dbReference type="Rhea" id="RHEA:14161"/>
        <dbReference type="ChEBI" id="CHEBI:15378"/>
        <dbReference type="ChEBI" id="CHEBI:15379"/>
        <dbReference type="ChEBI" id="CHEBI:15740"/>
        <dbReference type="ChEBI" id="CHEBI:17245"/>
        <dbReference type="ChEBI" id="CHEBI:49016"/>
        <dbReference type="ChEBI" id="CHEBI:49252"/>
        <dbReference type="EC" id="1.13.11.53"/>
    </reaction>
</comment>
<comment type="function">
    <text evidence="11">Catalyzes 2 different reactions between oxygen and the acireductone 1,2-dihydroxy-3-keto-5-methylthiopentene (DHK-MTPene) depending upon the metal bound in the active site. Fe-containing acireductone dioxygenase (Fe-ARD) produces formate and 2-keto-4-methylthiobutyrate (KMTB), the alpha-ketoacid precursor of methionine in the methionine recycle pathway. Ni-containing acireductone dioxygenase (Ni-ARD) produces methylthiopropionate, carbon monoxide and formate, and does not lie on the methionine recycle pathway.</text>
</comment>
<keyword evidence="10 11" id="KW-0539">Nucleus</keyword>
<evidence type="ECO:0000256" key="8">
    <source>
        <dbReference type="ARBA" id="ARBA00023004"/>
    </source>
</evidence>
<dbReference type="InterPro" id="IPR027496">
    <property type="entry name" value="ARD_euk"/>
</dbReference>
<evidence type="ECO:0000256" key="7">
    <source>
        <dbReference type="ARBA" id="ARBA00023002"/>
    </source>
</evidence>
<keyword evidence="8 11" id="KW-0408">Iron</keyword>
<evidence type="ECO:0000256" key="4">
    <source>
        <dbReference type="ARBA" id="ARBA00022605"/>
    </source>
</evidence>
<keyword evidence="6 11" id="KW-0223">Dioxygenase</keyword>
<proteinExistence type="inferred from homology"/>
<dbReference type="EC" id="1.13.11.53" evidence="11"/>